<feature type="region of interest" description="Disordered" evidence="1">
    <location>
        <begin position="1"/>
        <end position="42"/>
    </location>
</feature>
<organism evidence="2 3">
    <name type="scientific">Peptostreptococcus anaerobius</name>
    <dbReference type="NCBI Taxonomy" id="1261"/>
    <lineage>
        <taxon>Bacteria</taxon>
        <taxon>Bacillati</taxon>
        <taxon>Bacillota</taxon>
        <taxon>Clostridia</taxon>
        <taxon>Peptostreptococcales</taxon>
        <taxon>Peptostreptococcaceae</taxon>
        <taxon>Peptostreptococcus</taxon>
    </lineage>
</organism>
<name>A0A135YTV3_9FIRM</name>
<dbReference type="EMBL" id="LSQZ01000040">
    <property type="protein sequence ID" value="KXI12771.1"/>
    <property type="molecule type" value="Genomic_DNA"/>
</dbReference>
<evidence type="ECO:0000313" key="3">
    <source>
        <dbReference type="Proteomes" id="UP000070326"/>
    </source>
</evidence>
<dbReference type="PATRIC" id="fig|1261.5.peg.1020"/>
<dbReference type="Proteomes" id="UP000070326">
    <property type="component" value="Unassembled WGS sequence"/>
</dbReference>
<sequence length="247" mass="27428">MGTSSSFKGKKGNALLPNDFLQEDNNNDEKDNKRDLGKPNWTSAKTSMSKYISSGGNIGSSKKVVSNYIGANGGAKSFSSRQGLSSAGSNFSNLLSSITKNGFTTTIASLGNQFKNKSTIESISLLVNYVLENSISKDDIAIRSATVNTLEEMSLLLGDKNSLTEIESKYLLQYFTRELIWQLMLVDYGYSFEKKGSNIQEAIRIERNIKEYIQACVEVGFNSYKDDYFTEDSFNKILTSCLEIMEE</sequence>
<reference evidence="2 3" key="1">
    <citation type="submission" date="2016-02" db="EMBL/GenBank/DDBJ databases">
        <authorList>
            <person name="Wen L."/>
            <person name="He K."/>
            <person name="Yang H."/>
        </authorList>
    </citation>
    <scope>NUCLEOTIDE SEQUENCE [LARGE SCALE GENOMIC DNA]</scope>
    <source>
        <strain evidence="2 3">MJR8628A</strain>
    </source>
</reference>
<evidence type="ECO:0000313" key="2">
    <source>
        <dbReference type="EMBL" id="KXI12771.1"/>
    </source>
</evidence>
<evidence type="ECO:0000256" key="1">
    <source>
        <dbReference type="SAM" id="MobiDB-lite"/>
    </source>
</evidence>
<feature type="compositionally biased region" description="Basic and acidic residues" evidence="1">
    <location>
        <begin position="27"/>
        <end position="37"/>
    </location>
</feature>
<comment type="caution">
    <text evidence="2">The sequence shown here is derived from an EMBL/GenBank/DDBJ whole genome shotgun (WGS) entry which is preliminary data.</text>
</comment>
<proteinExistence type="predicted"/>
<dbReference type="STRING" id="1261.HMPREF3195_01018"/>
<accession>A0A135YTV3</accession>
<gene>
    <name evidence="2" type="ORF">HMPREF3195_01018</name>
</gene>
<dbReference type="RefSeq" id="WP_061101798.1">
    <property type="nucleotide sequence ID" value="NZ_KQ961808.1"/>
</dbReference>
<protein>
    <submittedName>
        <fullName evidence="2">Uncharacterized protein</fullName>
    </submittedName>
</protein>
<dbReference type="AlphaFoldDB" id="A0A135YTV3"/>